<dbReference type="Gene3D" id="3.20.20.380">
    <property type="entry name" value="Copper homeostasis (CutC) domain"/>
    <property type="match status" value="1"/>
</dbReference>
<dbReference type="Proteomes" id="UP001059617">
    <property type="component" value="Chromosome"/>
</dbReference>
<dbReference type="Pfam" id="PF03932">
    <property type="entry name" value="CutC"/>
    <property type="match status" value="1"/>
</dbReference>
<keyword evidence="4" id="KW-1185">Reference proteome</keyword>
<dbReference type="PANTHER" id="PTHR12598">
    <property type="entry name" value="COPPER HOMEOSTASIS PROTEIN CUTC"/>
    <property type="match status" value="1"/>
</dbReference>
<reference evidence="3" key="2">
    <citation type="submission" date="2022-09" db="EMBL/GenBank/DDBJ databases">
        <title>Biosynthetic gene clusters of Dactylosporangioum fulvum.</title>
        <authorList>
            <person name="Caradec T."/>
        </authorList>
    </citation>
    <scope>NUCLEOTIDE SEQUENCE</scope>
    <source>
        <strain evidence="3">NRRL B-16292</strain>
    </source>
</reference>
<comment type="similarity">
    <text evidence="1">Belongs to the CutC family.</text>
</comment>
<dbReference type="RefSeq" id="WP_259857114.1">
    <property type="nucleotide sequence ID" value="NZ_BAAAST010000137.1"/>
</dbReference>
<proteinExistence type="inferred from homology"/>
<organism evidence="3 4">
    <name type="scientific">Dactylosporangium fulvum</name>
    <dbReference type="NCBI Taxonomy" id="53359"/>
    <lineage>
        <taxon>Bacteria</taxon>
        <taxon>Bacillati</taxon>
        <taxon>Actinomycetota</taxon>
        <taxon>Actinomycetes</taxon>
        <taxon>Micromonosporales</taxon>
        <taxon>Micromonosporaceae</taxon>
        <taxon>Dactylosporangium</taxon>
    </lineage>
</organism>
<evidence type="ECO:0000256" key="1">
    <source>
        <dbReference type="ARBA" id="ARBA00007768"/>
    </source>
</evidence>
<protein>
    <recommendedName>
        <fullName evidence="2">Copper homeostasis protein cutC homolog</fullName>
    </recommendedName>
</protein>
<dbReference type="EMBL" id="CP073720">
    <property type="protein sequence ID" value="UWP79404.1"/>
    <property type="molecule type" value="Genomic_DNA"/>
</dbReference>
<evidence type="ECO:0000313" key="4">
    <source>
        <dbReference type="Proteomes" id="UP001059617"/>
    </source>
</evidence>
<evidence type="ECO:0000256" key="2">
    <source>
        <dbReference type="ARBA" id="ARBA00019014"/>
    </source>
</evidence>
<evidence type="ECO:0000313" key="3">
    <source>
        <dbReference type="EMBL" id="UWP79404.1"/>
    </source>
</evidence>
<dbReference type="SUPFAM" id="SSF110395">
    <property type="entry name" value="CutC-like"/>
    <property type="match status" value="1"/>
</dbReference>
<accession>A0ABY5VQK5</accession>
<dbReference type="InterPro" id="IPR036822">
    <property type="entry name" value="CutC-like_dom_sf"/>
</dbReference>
<reference evidence="3" key="1">
    <citation type="submission" date="2021-04" db="EMBL/GenBank/DDBJ databases">
        <authorList>
            <person name="Hartkoorn R.C."/>
            <person name="Beaudoing E."/>
            <person name="Hot D."/>
        </authorList>
    </citation>
    <scope>NUCLEOTIDE SEQUENCE</scope>
    <source>
        <strain evidence="3">NRRL B-16292</strain>
    </source>
</reference>
<dbReference type="InterPro" id="IPR005627">
    <property type="entry name" value="CutC-like"/>
</dbReference>
<gene>
    <name evidence="3" type="ORF">Dfulv_30075</name>
</gene>
<sequence>MLEVIALSADDARHAAAGGADRIELVSDMAVGGLSPAPETVTAVRAAVDLPVRVMLRPEAGFTAPDPAALRRLARDLRSAGAEEFVFGFLTAAGAVDLAALDAVLPALDGAPWTFHRAIDHAADRSAAWSAITGLPGLDAVLTAGAPTGVADGLPVLLREAGDPRLLVGGGLRPPHLPPLLAAGARAFHSGAAVRPGGSFEKPIDPDLVRNVRSLLTR</sequence>
<name>A0ABY5VQK5_9ACTN</name>
<dbReference type="PANTHER" id="PTHR12598:SF0">
    <property type="entry name" value="COPPER HOMEOSTASIS PROTEIN CUTC HOMOLOG"/>
    <property type="match status" value="1"/>
</dbReference>